<feature type="region of interest" description="Disordered" evidence="1">
    <location>
        <begin position="16"/>
        <end position="37"/>
    </location>
</feature>
<evidence type="ECO:0000256" key="1">
    <source>
        <dbReference type="SAM" id="MobiDB-lite"/>
    </source>
</evidence>
<comment type="caution">
    <text evidence="3">The sequence shown here is derived from an EMBL/GenBank/DDBJ whole genome shotgun (WGS) entry which is preliminary data.</text>
</comment>
<feature type="region of interest" description="Disordered" evidence="1">
    <location>
        <begin position="121"/>
        <end position="146"/>
    </location>
</feature>
<proteinExistence type="predicted"/>
<evidence type="ECO:0000313" key="3">
    <source>
        <dbReference type="EMBL" id="MBA8887622.1"/>
    </source>
</evidence>
<dbReference type="Proteomes" id="UP000550401">
    <property type="component" value="Unassembled WGS sequence"/>
</dbReference>
<feature type="signal peptide" evidence="2">
    <location>
        <begin position="1"/>
        <end position="20"/>
    </location>
</feature>
<accession>A0A839F0Q5</accession>
<gene>
    <name evidence="3" type="ORF">FHW12_001836</name>
</gene>
<dbReference type="EMBL" id="JACGXL010000002">
    <property type="protein sequence ID" value="MBA8887622.1"/>
    <property type="molecule type" value="Genomic_DNA"/>
</dbReference>
<organism evidence="3 4">
    <name type="scientific">Dokdonella fugitiva</name>
    <dbReference type="NCBI Taxonomy" id="328517"/>
    <lineage>
        <taxon>Bacteria</taxon>
        <taxon>Pseudomonadati</taxon>
        <taxon>Pseudomonadota</taxon>
        <taxon>Gammaproteobacteria</taxon>
        <taxon>Lysobacterales</taxon>
        <taxon>Rhodanobacteraceae</taxon>
        <taxon>Dokdonella</taxon>
    </lineage>
</organism>
<evidence type="ECO:0000256" key="2">
    <source>
        <dbReference type="SAM" id="SignalP"/>
    </source>
</evidence>
<reference evidence="3 4" key="1">
    <citation type="submission" date="2020-07" db="EMBL/GenBank/DDBJ databases">
        <title>Genomic Encyclopedia of Type Strains, Phase IV (KMG-V): Genome sequencing to study the core and pangenomes of soil and plant-associated prokaryotes.</title>
        <authorList>
            <person name="Whitman W."/>
        </authorList>
    </citation>
    <scope>NUCLEOTIDE SEQUENCE [LARGE SCALE GENOMIC DNA]</scope>
    <source>
        <strain evidence="3 4">RH2WT43</strain>
    </source>
</reference>
<feature type="region of interest" description="Disordered" evidence="1">
    <location>
        <begin position="72"/>
        <end position="100"/>
    </location>
</feature>
<dbReference type="AlphaFoldDB" id="A0A839F0Q5"/>
<keyword evidence="2" id="KW-0732">Signal</keyword>
<protein>
    <recommendedName>
        <fullName evidence="5">Heavy-metal resistance protein</fullName>
    </recommendedName>
</protein>
<keyword evidence="4" id="KW-1185">Reference proteome</keyword>
<evidence type="ECO:0000313" key="4">
    <source>
        <dbReference type="Proteomes" id="UP000550401"/>
    </source>
</evidence>
<dbReference type="RefSeq" id="WP_182530674.1">
    <property type="nucleotide sequence ID" value="NZ_JACGXL010000002.1"/>
</dbReference>
<feature type="compositionally biased region" description="Pro residues" evidence="1">
    <location>
        <begin position="22"/>
        <end position="32"/>
    </location>
</feature>
<feature type="compositionally biased region" description="Basic and acidic residues" evidence="1">
    <location>
        <begin position="122"/>
        <end position="134"/>
    </location>
</feature>
<sequence>MKTQTLAALLTTMLAASAGAQPMPPEPGPPPRGRADVPPAEALAAIPGVDAAQQAELRRILRERRDALEALRDKSHAAFETQRRHDRDEAERIDDQSGERIRKLLGDEGYRRYAQWLLPHARRGDDAHDGDRRPPPPVDGAAPARS</sequence>
<evidence type="ECO:0008006" key="5">
    <source>
        <dbReference type="Google" id="ProtNLM"/>
    </source>
</evidence>
<feature type="chain" id="PRO_5032309316" description="Heavy-metal resistance protein" evidence="2">
    <location>
        <begin position="21"/>
        <end position="146"/>
    </location>
</feature>
<name>A0A839F0Q5_9GAMM</name>